<proteinExistence type="predicted"/>
<gene>
    <name evidence="1" type="ORF">CHRY9390_00407</name>
</gene>
<dbReference type="RefSeq" id="WP_162086943.1">
    <property type="nucleotide sequence ID" value="NZ_CAJIMS010000001.1"/>
</dbReference>
<dbReference type="EMBL" id="CAJIMS010000001">
    <property type="protein sequence ID" value="CAD7798918.1"/>
    <property type="molecule type" value="Genomic_DNA"/>
</dbReference>
<organism evidence="1 2">
    <name type="scientific">Chryseobacterium aquaeductus</name>
    <dbReference type="NCBI Taxonomy" id="2675056"/>
    <lineage>
        <taxon>Bacteria</taxon>
        <taxon>Pseudomonadati</taxon>
        <taxon>Bacteroidota</taxon>
        <taxon>Flavobacteriia</taxon>
        <taxon>Flavobacteriales</taxon>
        <taxon>Weeksellaceae</taxon>
        <taxon>Chryseobacterium group</taxon>
        <taxon>Chryseobacterium</taxon>
    </lineage>
</organism>
<protein>
    <submittedName>
        <fullName evidence="1">Uncharacterized protein</fullName>
    </submittedName>
</protein>
<dbReference type="AlphaFoldDB" id="A0A9N8MDE0"/>
<reference evidence="1" key="1">
    <citation type="submission" date="2020-12" db="EMBL/GenBank/DDBJ databases">
        <authorList>
            <person name="Rodrigo-Torres L."/>
            <person name="Arahal R. D."/>
            <person name="Lucena T."/>
        </authorList>
    </citation>
    <scope>NUCLEOTIDE SEQUENCE</scope>
    <source>
        <strain evidence="1">CECT 9390</strain>
    </source>
</reference>
<comment type="caution">
    <text evidence="1">The sequence shown here is derived from an EMBL/GenBank/DDBJ whole genome shotgun (WGS) entry which is preliminary data.</text>
</comment>
<keyword evidence="2" id="KW-1185">Reference proteome</keyword>
<evidence type="ECO:0000313" key="1">
    <source>
        <dbReference type="EMBL" id="CAD7798918.1"/>
    </source>
</evidence>
<dbReference type="Proteomes" id="UP000662618">
    <property type="component" value="Unassembled WGS sequence"/>
</dbReference>
<accession>A0A9N8MDE0</accession>
<evidence type="ECO:0000313" key="2">
    <source>
        <dbReference type="Proteomes" id="UP000662618"/>
    </source>
</evidence>
<name>A0A9N8MDE0_9FLAO</name>
<sequence>MKTIKATILLPIILLLFCPIFSLAQTIESIENDLLISLKKIDNFGYLSRRTEETAFDSLITENKILKQKIMKYALSNKEILTYNFPKLKDYQFYKATSPDKTFCIFSWNLQTGGSMQFYNNVFVYEQYGKMYTYTIEKEEGTPGGFYSEIFQLTDELNTFYMGCENRILSGRDCYQAVNVFDFEKEEFNTQYSKIKTKSGFTNTLGFSYNFFSVENHKERPVKLIFFNKSLQTITIPVVDTKGNVTSKNIIYKYNGDYFVKQNSKK</sequence>